<proteinExistence type="predicted"/>
<reference evidence="3" key="1">
    <citation type="journal article" date="2022" name="ISME J.">
        <title>Identification of active gaseous-alkane degraders at natural gas seeps.</title>
        <authorList>
            <person name="Farhan Ul Haque M."/>
            <person name="Hernandez M."/>
            <person name="Crombie A.T."/>
            <person name="Murrell J.C."/>
        </authorList>
    </citation>
    <scope>NUCLEOTIDE SEQUENCE</scope>
    <source>
        <strain evidence="3">ANDR5</strain>
    </source>
</reference>
<feature type="domain" description="GAF" evidence="2">
    <location>
        <begin position="154"/>
        <end position="303"/>
    </location>
</feature>
<feature type="domain" description="GAF" evidence="2">
    <location>
        <begin position="1"/>
        <end position="133"/>
    </location>
</feature>
<dbReference type="Pfam" id="PF01590">
    <property type="entry name" value="GAF"/>
    <property type="match status" value="1"/>
</dbReference>
<evidence type="ECO:0000313" key="3">
    <source>
        <dbReference type="EMBL" id="MCI4674094.1"/>
    </source>
</evidence>
<dbReference type="Pfam" id="PF07730">
    <property type="entry name" value="HisKA_3"/>
    <property type="match status" value="1"/>
</dbReference>
<dbReference type="InterPro" id="IPR052016">
    <property type="entry name" value="Bact_Sigma-Reg"/>
</dbReference>
<name>A0ABS9YUQ5_9MYCO</name>
<dbReference type="InterPro" id="IPR003018">
    <property type="entry name" value="GAF"/>
</dbReference>
<dbReference type="SMART" id="SM00065">
    <property type="entry name" value="GAF"/>
    <property type="match status" value="2"/>
</dbReference>
<evidence type="ECO:0000256" key="1">
    <source>
        <dbReference type="ARBA" id="ARBA00022801"/>
    </source>
</evidence>
<accession>A0ABS9YUQ5</accession>
<dbReference type="PANTHER" id="PTHR43156">
    <property type="entry name" value="STAGE II SPORULATION PROTEIN E-RELATED"/>
    <property type="match status" value="1"/>
</dbReference>
<keyword evidence="4" id="KW-1185">Reference proteome</keyword>
<evidence type="ECO:0000259" key="2">
    <source>
        <dbReference type="SMART" id="SM00065"/>
    </source>
</evidence>
<dbReference type="InterPro" id="IPR029016">
    <property type="entry name" value="GAF-like_dom_sf"/>
</dbReference>
<organism evidence="3 4">
    <name type="scientific">Candidatus Mycolicibacterium alkanivorans</name>
    <dbReference type="NCBI Taxonomy" id="2954114"/>
    <lineage>
        <taxon>Bacteria</taxon>
        <taxon>Bacillati</taxon>
        <taxon>Actinomycetota</taxon>
        <taxon>Actinomycetes</taxon>
        <taxon>Mycobacteriales</taxon>
        <taxon>Mycobacteriaceae</taxon>
        <taxon>Mycolicibacterium</taxon>
    </lineage>
</organism>
<evidence type="ECO:0000313" key="4">
    <source>
        <dbReference type="Proteomes" id="UP001139068"/>
    </source>
</evidence>
<keyword evidence="1" id="KW-0378">Hydrolase</keyword>
<dbReference type="InterPro" id="IPR011712">
    <property type="entry name" value="Sig_transdc_His_kin_sub3_dim/P"/>
</dbReference>
<gene>
    <name evidence="3" type="ORF">K9U37_03700</name>
</gene>
<protein>
    <submittedName>
        <fullName evidence="3">GAF domain-containing protein</fullName>
    </submittedName>
</protein>
<sequence length="350" mass="37458">MTGAGYGALGVLGADGTLVSFLHSGMDDATVARIGHLPVGKGVLGVLLDEPRPLRLDDLNAHPAAVGFPEHHPPMRALLGVPITIRQKMFGSLYLTEPTARQAFTGSDEVVARALASAAAVAIDNARLFEQTRATATWVQASRAMTSALTDADPVAQPLRLIAERACELTQAEQAIVLVPKDADLPADQVETLVVSAAVGLWAEELLGQEKPVHGSTSGEVFRSGIPITTESFHHPIQAFTDVGQRPAIVMPLRAQNTVLGVLAVARNESQPPFDARHLELMSDFADHAAVALTLAATREQARELTIIADRDRIAHDLHDHVIQRLFAVGMNLQGTIARSFTRDHQTPQP</sequence>
<dbReference type="Pfam" id="PF13185">
    <property type="entry name" value="GAF_2"/>
    <property type="match status" value="1"/>
</dbReference>
<comment type="caution">
    <text evidence="3">The sequence shown here is derived from an EMBL/GenBank/DDBJ whole genome shotgun (WGS) entry which is preliminary data.</text>
</comment>
<dbReference type="EMBL" id="JAIVFL010000001">
    <property type="protein sequence ID" value="MCI4674094.1"/>
    <property type="molecule type" value="Genomic_DNA"/>
</dbReference>
<dbReference type="SUPFAM" id="SSF55781">
    <property type="entry name" value="GAF domain-like"/>
    <property type="match status" value="2"/>
</dbReference>
<dbReference type="Proteomes" id="UP001139068">
    <property type="component" value="Unassembled WGS sequence"/>
</dbReference>
<dbReference type="PANTHER" id="PTHR43156:SF2">
    <property type="entry name" value="STAGE II SPORULATION PROTEIN E"/>
    <property type="match status" value="1"/>
</dbReference>
<dbReference type="Gene3D" id="3.30.450.40">
    <property type="match status" value="2"/>
</dbReference>
<dbReference type="Gene3D" id="1.20.5.1930">
    <property type="match status" value="1"/>
</dbReference>